<evidence type="ECO:0000256" key="2">
    <source>
        <dbReference type="ARBA" id="ARBA00023002"/>
    </source>
</evidence>
<gene>
    <name evidence="3" type="ORF">C1SCF055_LOCUS33370</name>
</gene>
<dbReference type="EMBL" id="CAMXCT030004141">
    <property type="protein sequence ID" value="CAL4795160.1"/>
    <property type="molecule type" value="Genomic_DNA"/>
</dbReference>
<reference evidence="3" key="1">
    <citation type="submission" date="2022-10" db="EMBL/GenBank/DDBJ databases">
        <authorList>
            <person name="Chen Y."/>
            <person name="Dougan E. K."/>
            <person name="Chan C."/>
            <person name="Rhodes N."/>
            <person name="Thang M."/>
        </authorList>
    </citation>
    <scope>NUCLEOTIDE SEQUENCE</scope>
</reference>
<sequence length="269" mass="28893">MAGTNPVAGKVCVVTGGASGIGAGLCQHFAALGAKVVVADLNEEAAAKVAQEINGVAVRCNVMQEMDVRRLIAVAETLGPVEVFAANAGVPSNGGYEVPNDEWDRIWKVNVMQHVYVARHLFPLWQQRPGDKHFIITASAAGLLTQVGGLPYSVSKHAAVSIAEWYQITYREFGIHVACLCPQVVETGMVWVGNAGAGGDGVLKPQQVAEEVVKAMGEKKFLVLPHPQVLKYMKQKASDYDRWLKGMTRLHKSVGELQSRSPPITAAKL</sequence>
<dbReference type="PANTHER" id="PTHR43180">
    <property type="entry name" value="3-OXOACYL-(ACYL-CARRIER-PROTEIN) REDUCTASE (AFU_ORTHOLOGUE AFUA_6G11210)"/>
    <property type="match status" value="1"/>
</dbReference>
<dbReference type="InterPro" id="IPR036291">
    <property type="entry name" value="NAD(P)-bd_dom_sf"/>
</dbReference>
<dbReference type="EMBL" id="CAMXCT010004141">
    <property type="protein sequence ID" value="CAI4007848.1"/>
    <property type="molecule type" value="Genomic_DNA"/>
</dbReference>
<evidence type="ECO:0000313" key="6">
    <source>
        <dbReference type="Proteomes" id="UP001152797"/>
    </source>
</evidence>
<reference evidence="4" key="2">
    <citation type="submission" date="2024-04" db="EMBL/GenBank/DDBJ databases">
        <authorList>
            <person name="Chen Y."/>
            <person name="Shah S."/>
            <person name="Dougan E. K."/>
            <person name="Thang M."/>
            <person name="Chan C."/>
        </authorList>
    </citation>
    <scope>NUCLEOTIDE SEQUENCE [LARGE SCALE GENOMIC DNA]</scope>
</reference>
<dbReference type="EMBL" id="CAMXCT020004141">
    <property type="protein sequence ID" value="CAL1161223.1"/>
    <property type="molecule type" value="Genomic_DNA"/>
</dbReference>
<dbReference type="InterPro" id="IPR020904">
    <property type="entry name" value="Sc_DH/Rdtase_CS"/>
</dbReference>
<dbReference type="InterPro" id="IPR002347">
    <property type="entry name" value="SDR_fam"/>
</dbReference>
<evidence type="ECO:0000313" key="3">
    <source>
        <dbReference type="EMBL" id="CAI4007848.1"/>
    </source>
</evidence>
<dbReference type="SUPFAM" id="SSF51735">
    <property type="entry name" value="NAD(P)-binding Rossmann-fold domains"/>
    <property type="match status" value="1"/>
</dbReference>
<dbReference type="OrthoDB" id="448193at2759"/>
<protein>
    <submittedName>
        <fullName evidence="5">Short-chain dehydrogenase</fullName>
    </submittedName>
</protein>
<dbReference type="PANTHER" id="PTHR43180:SF3">
    <property type="entry name" value="SHORT CHAIN DEHYDROGENASE MDPC-RELATED"/>
    <property type="match status" value="1"/>
</dbReference>
<keyword evidence="6" id="KW-1185">Reference proteome</keyword>
<dbReference type="PROSITE" id="PS00061">
    <property type="entry name" value="ADH_SHORT"/>
    <property type="match status" value="1"/>
</dbReference>
<comment type="caution">
    <text evidence="3">The sequence shown here is derived from an EMBL/GenBank/DDBJ whole genome shotgun (WGS) entry which is preliminary data.</text>
</comment>
<dbReference type="Gene3D" id="3.40.50.720">
    <property type="entry name" value="NAD(P)-binding Rossmann-like Domain"/>
    <property type="match status" value="1"/>
</dbReference>
<dbReference type="GO" id="GO:0016491">
    <property type="term" value="F:oxidoreductase activity"/>
    <property type="evidence" value="ECO:0007669"/>
    <property type="project" value="UniProtKB-KW"/>
</dbReference>
<dbReference type="PRINTS" id="PR00081">
    <property type="entry name" value="GDHRDH"/>
</dbReference>
<keyword evidence="2" id="KW-0560">Oxidoreductase</keyword>
<proteinExistence type="inferred from homology"/>
<evidence type="ECO:0000313" key="4">
    <source>
        <dbReference type="EMBL" id="CAL1161223.1"/>
    </source>
</evidence>
<dbReference type="Pfam" id="PF00106">
    <property type="entry name" value="adh_short"/>
    <property type="match status" value="1"/>
</dbReference>
<comment type="similarity">
    <text evidence="1">Belongs to the short-chain dehydrogenases/reductases (SDR) family.</text>
</comment>
<accession>A0A9P1DFT9</accession>
<organism evidence="3">
    <name type="scientific">Cladocopium goreaui</name>
    <dbReference type="NCBI Taxonomy" id="2562237"/>
    <lineage>
        <taxon>Eukaryota</taxon>
        <taxon>Sar</taxon>
        <taxon>Alveolata</taxon>
        <taxon>Dinophyceae</taxon>
        <taxon>Suessiales</taxon>
        <taxon>Symbiodiniaceae</taxon>
        <taxon>Cladocopium</taxon>
    </lineage>
</organism>
<name>A0A9P1DFT9_9DINO</name>
<dbReference type="Proteomes" id="UP001152797">
    <property type="component" value="Unassembled WGS sequence"/>
</dbReference>
<evidence type="ECO:0000313" key="5">
    <source>
        <dbReference type="EMBL" id="CAL4795160.1"/>
    </source>
</evidence>
<dbReference type="AlphaFoldDB" id="A0A9P1DFT9"/>
<evidence type="ECO:0000256" key="1">
    <source>
        <dbReference type="ARBA" id="ARBA00006484"/>
    </source>
</evidence>